<evidence type="ECO:0000313" key="2">
    <source>
        <dbReference type="Proteomes" id="UP000694569"/>
    </source>
</evidence>
<name>A0A8C5Q6G8_9ANUR</name>
<protein>
    <submittedName>
        <fullName evidence="1">Uncharacterized protein</fullName>
    </submittedName>
</protein>
<reference evidence="1" key="1">
    <citation type="submission" date="2025-08" db="UniProtKB">
        <authorList>
            <consortium name="Ensembl"/>
        </authorList>
    </citation>
    <scope>IDENTIFICATION</scope>
</reference>
<dbReference type="OrthoDB" id="6111453at2759"/>
<accession>A0A8C5Q6G8</accession>
<dbReference type="AlphaFoldDB" id="A0A8C5Q6G8"/>
<sequence>MTRPKDLSPPTGTRCQRICSSDTDSLQQEPICRLHSRGLFTRGSSGTWLSSELLSGMWFHLKFGFHEHLRFSGPFKMKKSRSVMTVTAEDNAKGFSESCLSKSHSSYGYNLGIDLWKGRRFCTGTLQLPPLHQRQSRRAKTPDYMRRPTTLPLLLPPRIAVTPVERDGLKGRILQSLSSKSCRLCWASDILQTWPVRGS</sequence>
<dbReference type="PANTHER" id="PTHR40141:SF2">
    <property type="entry name" value="3',5'-CYCLIC-AMP PHOSPHODIESTERASE"/>
    <property type="match status" value="1"/>
</dbReference>
<keyword evidence="2" id="KW-1185">Reference proteome</keyword>
<dbReference type="PANTHER" id="PTHR40141">
    <property type="entry name" value="3',5'-CYCLIC-AMP PHOSPHODIESTERASE-RELATED"/>
    <property type="match status" value="1"/>
</dbReference>
<organism evidence="1 2">
    <name type="scientific">Leptobrachium leishanense</name>
    <name type="common">Leishan spiny toad</name>
    <dbReference type="NCBI Taxonomy" id="445787"/>
    <lineage>
        <taxon>Eukaryota</taxon>
        <taxon>Metazoa</taxon>
        <taxon>Chordata</taxon>
        <taxon>Craniata</taxon>
        <taxon>Vertebrata</taxon>
        <taxon>Euteleostomi</taxon>
        <taxon>Amphibia</taxon>
        <taxon>Batrachia</taxon>
        <taxon>Anura</taxon>
        <taxon>Pelobatoidea</taxon>
        <taxon>Megophryidae</taxon>
        <taxon>Leptobrachium</taxon>
    </lineage>
</organism>
<dbReference type="Ensembl" id="ENSLLET00000033405.1">
    <property type="protein sequence ID" value="ENSLLEP00000032164.1"/>
    <property type="gene ID" value="ENSLLEG00000020419.1"/>
</dbReference>
<dbReference type="Proteomes" id="UP000694569">
    <property type="component" value="Unplaced"/>
</dbReference>
<evidence type="ECO:0000313" key="1">
    <source>
        <dbReference type="Ensembl" id="ENSLLEP00000032164.1"/>
    </source>
</evidence>
<dbReference type="GeneTree" id="ENSGT00390000018600"/>
<proteinExistence type="predicted"/>
<reference evidence="1" key="2">
    <citation type="submission" date="2025-09" db="UniProtKB">
        <authorList>
            <consortium name="Ensembl"/>
        </authorList>
    </citation>
    <scope>IDENTIFICATION</scope>
</reference>